<dbReference type="SUPFAM" id="SSF47240">
    <property type="entry name" value="Ferritin-like"/>
    <property type="match status" value="1"/>
</dbReference>
<dbReference type="InterPro" id="IPR009078">
    <property type="entry name" value="Ferritin-like_SF"/>
</dbReference>
<feature type="region of interest" description="Disordered" evidence="1">
    <location>
        <begin position="241"/>
        <end position="266"/>
    </location>
</feature>
<feature type="compositionally biased region" description="Low complexity" evidence="1">
    <location>
        <begin position="241"/>
        <end position="254"/>
    </location>
</feature>
<dbReference type="CDD" id="cd00657">
    <property type="entry name" value="Ferritin_like"/>
    <property type="match status" value="1"/>
</dbReference>
<comment type="caution">
    <text evidence="2">The sequence shown here is derived from an EMBL/GenBank/DDBJ whole genome shotgun (WGS) entry which is preliminary data.</text>
</comment>
<dbReference type="Gene3D" id="1.20.1260.10">
    <property type="match status" value="1"/>
</dbReference>
<gene>
    <name evidence="2" type="ORF">FNT36_19125</name>
</gene>
<name>A0A558BP73_9BACT</name>
<proteinExistence type="predicted"/>
<evidence type="ECO:0000313" key="3">
    <source>
        <dbReference type="Proteomes" id="UP000317624"/>
    </source>
</evidence>
<dbReference type="InterPro" id="IPR012347">
    <property type="entry name" value="Ferritin-like"/>
</dbReference>
<evidence type="ECO:0000256" key="1">
    <source>
        <dbReference type="SAM" id="MobiDB-lite"/>
    </source>
</evidence>
<dbReference type="RefSeq" id="WP_144851043.1">
    <property type="nucleotide sequence ID" value="NZ_VMRJ01000005.1"/>
</dbReference>
<dbReference type="OrthoDB" id="5122030at2"/>
<dbReference type="AlphaFoldDB" id="A0A558BP73"/>
<protein>
    <submittedName>
        <fullName evidence="2">Ferritin-like domain-containing protein</fullName>
    </submittedName>
</protein>
<evidence type="ECO:0000313" key="2">
    <source>
        <dbReference type="EMBL" id="TVT38314.1"/>
    </source>
</evidence>
<accession>A0A558BP73</accession>
<organism evidence="2 3">
    <name type="scientific">Hymenobacter setariae</name>
    <dbReference type="NCBI Taxonomy" id="2594794"/>
    <lineage>
        <taxon>Bacteria</taxon>
        <taxon>Pseudomonadati</taxon>
        <taxon>Bacteroidota</taxon>
        <taxon>Cytophagia</taxon>
        <taxon>Cytophagales</taxon>
        <taxon>Hymenobacteraceae</taxon>
        <taxon>Hymenobacter</taxon>
    </lineage>
</organism>
<reference evidence="2 3" key="1">
    <citation type="submission" date="2019-07" db="EMBL/GenBank/DDBJ databases">
        <title>Hymenobacter sp. straun FUR1 Genome sequencing and assembly.</title>
        <authorList>
            <person name="Chhetri G."/>
        </authorList>
    </citation>
    <scope>NUCLEOTIDE SEQUENCE [LARGE SCALE GENOMIC DNA]</scope>
    <source>
        <strain evidence="2 3">Fur1</strain>
    </source>
</reference>
<sequence length="266" mass="29755">MTFADITTYFQANRARFADLAWDDPHQLSLTQKRAISASLQTFQRGEGTGGDHLQALADQLGDADYAAAMRLFIQEEEGHANMLGEFMDRQGIPRLQSHWLHEVFRSLGRPLGLVHMVRVILTAEVVATIFYRALYTATFSGLLQQLCRRILLDEEMHLIYHCLAIRQLSPKRNWLSGWLWKQVYRGLMAGTALTVYLSCRRALRAGGYGLGRFCTAIATEYARVEQMQRPDAPLVLRGGPAAPAASPAGPTGAWQWPGSPLRVAR</sequence>
<keyword evidence="3" id="KW-1185">Reference proteome</keyword>
<dbReference type="EMBL" id="VMRJ01000005">
    <property type="protein sequence ID" value="TVT38314.1"/>
    <property type="molecule type" value="Genomic_DNA"/>
</dbReference>
<dbReference type="Proteomes" id="UP000317624">
    <property type="component" value="Unassembled WGS sequence"/>
</dbReference>